<keyword evidence="4 6" id="KW-0472">Membrane</keyword>
<evidence type="ECO:0000256" key="3">
    <source>
        <dbReference type="ARBA" id="ARBA00022989"/>
    </source>
</evidence>
<evidence type="ECO:0000313" key="9">
    <source>
        <dbReference type="Proteomes" id="UP000236333"/>
    </source>
</evidence>
<keyword evidence="9" id="KW-1185">Reference proteome</keyword>
<evidence type="ECO:0000259" key="7">
    <source>
        <dbReference type="Pfam" id="PF03151"/>
    </source>
</evidence>
<dbReference type="AlphaFoldDB" id="A0A2J8A0Z8"/>
<feature type="transmembrane region" description="Helical" evidence="6">
    <location>
        <begin position="119"/>
        <end position="140"/>
    </location>
</feature>
<evidence type="ECO:0000256" key="4">
    <source>
        <dbReference type="ARBA" id="ARBA00023136"/>
    </source>
</evidence>
<sequence length="294" mass="29955">STTPVITAGLALLVQGRREAPVTYAALLPVVGGIALASGGEPLFNAWGLLLQMTSCTSRSLKTVLQAMLLTDEQDRFHPITLLCYTSALSALLLLPLVAVAEPRALRHVAQLYGSSPAFLPLLLFSCAVAFLVNWTNFLVSKQLGALTLQVLGNFKNVVAAAVSVAVFGNPVTGLGLAGYAVTTAGVMGYSYLVAAHPAASVAPPLGFLAGLSGGPAATGPGEEAVAALEAKGGQGEEGGREEAKGGNSGEGQGDGGREGALRERGLFTKLMAHPGLLAKLQQPRVMMVIGGAV</sequence>
<organism evidence="8 9">
    <name type="scientific">Tetrabaena socialis</name>
    <dbReference type="NCBI Taxonomy" id="47790"/>
    <lineage>
        <taxon>Eukaryota</taxon>
        <taxon>Viridiplantae</taxon>
        <taxon>Chlorophyta</taxon>
        <taxon>core chlorophytes</taxon>
        <taxon>Chlorophyceae</taxon>
        <taxon>CS clade</taxon>
        <taxon>Chlamydomonadales</taxon>
        <taxon>Tetrabaenaceae</taxon>
        <taxon>Tetrabaena</taxon>
    </lineage>
</organism>
<gene>
    <name evidence="8" type="ORF">TSOC_007460</name>
</gene>
<comment type="caution">
    <text evidence="8">The sequence shown here is derived from an EMBL/GenBank/DDBJ whole genome shotgun (WGS) entry which is preliminary data.</text>
</comment>
<evidence type="ECO:0000256" key="6">
    <source>
        <dbReference type="SAM" id="Phobius"/>
    </source>
</evidence>
<dbReference type="InterPro" id="IPR050186">
    <property type="entry name" value="TPT_transporter"/>
</dbReference>
<evidence type="ECO:0000256" key="2">
    <source>
        <dbReference type="ARBA" id="ARBA00022692"/>
    </source>
</evidence>
<keyword evidence="2 6" id="KW-0812">Transmembrane</keyword>
<dbReference type="Pfam" id="PF03151">
    <property type="entry name" value="TPT"/>
    <property type="match status" value="1"/>
</dbReference>
<dbReference type="PANTHER" id="PTHR11132">
    <property type="entry name" value="SOLUTE CARRIER FAMILY 35"/>
    <property type="match status" value="1"/>
</dbReference>
<comment type="subcellular location">
    <subcellularLocation>
        <location evidence="1">Membrane</location>
        <topology evidence="1">Multi-pass membrane protein</topology>
    </subcellularLocation>
</comment>
<dbReference type="OrthoDB" id="10261634at2759"/>
<feature type="transmembrane region" description="Helical" evidence="6">
    <location>
        <begin position="80"/>
        <end position="99"/>
    </location>
</feature>
<feature type="domain" description="Sugar phosphate transporter" evidence="7">
    <location>
        <begin position="1"/>
        <end position="191"/>
    </location>
</feature>
<evidence type="ECO:0000256" key="5">
    <source>
        <dbReference type="SAM" id="MobiDB-lite"/>
    </source>
</evidence>
<feature type="region of interest" description="Disordered" evidence="5">
    <location>
        <begin position="227"/>
        <end position="260"/>
    </location>
</feature>
<keyword evidence="3 6" id="KW-1133">Transmembrane helix</keyword>
<reference evidence="8 9" key="1">
    <citation type="journal article" date="2017" name="Mol. Biol. Evol.">
        <title>The 4-celled Tetrabaena socialis nuclear genome reveals the essential components for genetic control of cell number at the origin of multicellularity in the volvocine lineage.</title>
        <authorList>
            <person name="Featherston J."/>
            <person name="Arakaki Y."/>
            <person name="Hanschen E.R."/>
            <person name="Ferris P.J."/>
            <person name="Michod R.E."/>
            <person name="Olson B.J.S.C."/>
            <person name="Nozaki H."/>
            <person name="Durand P.M."/>
        </authorList>
    </citation>
    <scope>NUCLEOTIDE SEQUENCE [LARGE SCALE GENOMIC DNA]</scope>
    <source>
        <strain evidence="8 9">NIES-571</strain>
    </source>
</reference>
<dbReference type="EMBL" id="PGGS01000252">
    <property type="protein sequence ID" value="PNH06197.1"/>
    <property type="molecule type" value="Genomic_DNA"/>
</dbReference>
<proteinExistence type="predicted"/>
<protein>
    <submittedName>
        <fullName evidence="8">Putative sugar phosphate/phosphate translocator</fullName>
    </submittedName>
</protein>
<dbReference type="GO" id="GO:0016020">
    <property type="term" value="C:membrane"/>
    <property type="evidence" value="ECO:0007669"/>
    <property type="project" value="UniProtKB-SubCell"/>
</dbReference>
<feature type="non-terminal residue" evidence="8">
    <location>
        <position position="1"/>
    </location>
</feature>
<dbReference type="InterPro" id="IPR004853">
    <property type="entry name" value="Sugar_P_trans_dom"/>
</dbReference>
<dbReference type="Proteomes" id="UP000236333">
    <property type="component" value="Unassembled WGS sequence"/>
</dbReference>
<accession>A0A2J8A0Z8</accession>
<name>A0A2J8A0Z8_9CHLO</name>
<feature type="non-terminal residue" evidence="8">
    <location>
        <position position="294"/>
    </location>
</feature>
<evidence type="ECO:0000256" key="1">
    <source>
        <dbReference type="ARBA" id="ARBA00004141"/>
    </source>
</evidence>
<evidence type="ECO:0000313" key="8">
    <source>
        <dbReference type="EMBL" id="PNH06197.1"/>
    </source>
</evidence>